<dbReference type="PROSITE" id="PS50088">
    <property type="entry name" value="ANK_REPEAT"/>
    <property type="match status" value="3"/>
</dbReference>
<evidence type="ECO:0000256" key="8">
    <source>
        <dbReference type="SAM" id="Phobius"/>
    </source>
</evidence>
<evidence type="ECO:0000256" key="6">
    <source>
        <dbReference type="ARBA" id="ARBA00023136"/>
    </source>
</evidence>
<feature type="repeat" description="ANK" evidence="7">
    <location>
        <begin position="283"/>
        <end position="315"/>
    </location>
</feature>
<dbReference type="SMART" id="SM00248">
    <property type="entry name" value="ANK"/>
    <property type="match status" value="6"/>
</dbReference>
<dbReference type="EMBL" id="PKMF04000254">
    <property type="protein sequence ID" value="KAK7840803.1"/>
    <property type="molecule type" value="Genomic_DNA"/>
</dbReference>
<keyword evidence="3" id="KW-0677">Repeat</keyword>
<feature type="transmembrane region" description="Helical" evidence="8">
    <location>
        <begin position="343"/>
        <end position="365"/>
    </location>
</feature>
<feature type="transmembrane region" description="Helical" evidence="8">
    <location>
        <begin position="419"/>
        <end position="450"/>
    </location>
</feature>
<dbReference type="Proteomes" id="UP000237347">
    <property type="component" value="Unassembled WGS sequence"/>
</dbReference>
<name>A0AAW0KQ74_QUESU</name>
<keyword evidence="5 7" id="KW-0040">ANK repeat</keyword>
<keyword evidence="11" id="KW-1185">Reference proteome</keyword>
<proteinExistence type="predicted"/>
<evidence type="ECO:0000256" key="7">
    <source>
        <dbReference type="PROSITE-ProRule" id="PRU00023"/>
    </source>
</evidence>
<keyword evidence="4 8" id="KW-1133">Transmembrane helix</keyword>
<keyword evidence="2 8" id="KW-0812">Transmembrane</keyword>
<evidence type="ECO:0000256" key="3">
    <source>
        <dbReference type="ARBA" id="ARBA00022737"/>
    </source>
</evidence>
<dbReference type="Pfam" id="PF13962">
    <property type="entry name" value="PGG"/>
    <property type="match status" value="1"/>
</dbReference>
<dbReference type="SUPFAM" id="SSF48403">
    <property type="entry name" value="Ankyrin repeat"/>
    <property type="match status" value="1"/>
</dbReference>
<dbReference type="InterPro" id="IPR036770">
    <property type="entry name" value="Ankyrin_rpt-contain_sf"/>
</dbReference>
<comment type="subcellular location">
    <subcellularLocation>
        <location evidence="1">Membrane</location>
        <topology evidence="1">Multi-pass membrane protein</topology>
    </subcellularLocation>
</comment>
<feature type="repeat" description="ANK" evidence="7">
    <location>
        <begin position="118"/>
        <end position="150"/>
    </location>
</feature>
<comment type="caution">
    <text evidence="10">The sequence shown here is derived from an EMBL/GenBank/DDBJ whole genome shotgun (WGS) entry which is preliminary data.</text>
</comment>
<evidence type="ECO:0000256" key="4">
    <source>
        <dbReference type="ARBA" id="ARBA00022989"/>
    </source>
</evidence>
<feature type="transmembrane region" description="Helical" evidence="8">
    <location>
        <begin position="385"/>
        <end position="407"/>
    </location>
</feature>
<evidence type="ECO:0000313" key="10">
    <source>
        <dbReference type="EMBL" id="KAK7840803.1"/>
    </source>
</evidence>
<reference evidence="10 11" key="1">
    <citation type="journal article" date="2018" name="Sci. Data">
        <title>The draft genome sequence of cork oak.</title>
        <authorList>
            <person name="Ramos A.M."/>
            <person name="Usie A."/>
            <person name="Barbosa P."/>
            <person name="Barros P.M."/>
            <person name="Capote T."/>
            <person name="Chaves I."/>
            <person name="Simoes F."/>
            <person name="Abreu I."/>
            <person name="Carrasquinho I."/>
            <person name="Faro C."/>
            <person name="Guimaraes J.B."/>
            <person name="Mendonca D."/>
            <person name="Nobrega F."/>
            <person name="Rodrigues L."/>
            <person name="Saibo N.J.M."/>
            <person name="Varela M.C."/>
            <person name="Egas C."/>
            <person name="Matos J."/>
            <person name="Miguel C.M."/>
            <person name="Oliveira M.M."/>
            <person name="Ricardo C.P."/>
            <person name="Goncalves S."/>
        </authorList>
    </citation>
    <scope>NUCLEOTIDE SEQUENCE [LARGE SCALE GENOMIC DNA]</scope>
    <source>
        <strain evidence="11">cv. HL8</strain>
    </source>
</reference>
<dbReference type="PROSITE" id="PS50297">
    <property type="entry name" value="ANK_REP_REGION"/>
    <property type="match status" value="2"/>
</dbReference>
<feature type="domain" description="PGG" evidence="9">
    <location>
        <begin position="339"/>
        <end position="449"/>
    </location>
</feature>
<dbReference type="PANTHER" id="PTHR24186">
    <property type="entry name" value="PROTEIN PHOSPHATASE 1 REGULATORY SUBUNIT"/>
    <property type="match status" value="1"/>
</dbReference>
<keyword evidence="6 8" id="KW-0472">Membrane</keyword>
<dbReference type="InterPro" id="IPR026961">
    <property type="entry name" value="PGG_dom"/>
</dbReference>
<evidence type="ECO:0000256" key="2">
    <source>
        <dbReference type="ARBA" id="ARBA00022692"/>
    </source>
</evidence>
<protein>
    <submittedName>
        <fullName evidence="10">Ankyrin-1</fullName>
    </submittedName>
</protein>
<organism evidence="10 11">
    <name type="scientific">Quercus suber</name>
    <name type="common">Cork oak</name>
    <dbReference type="NCBI Taxonomy" id="58331"/>
    <lineage>
        <taxon>Eukaryota</taxon>
        <taxon>Viridiplantae</taxon>
        <taxon>Streptophyta</taxon>
        <taxon>Embryophyta</taxon>
        <taxon>Tracheophyta</taxon>
        <taxon>Spermatophyta</taxon>
        <taxon>Magnoliopsida</taxon>
        <taxon>eudicotyledons</taxon>
        <taxon>Gunneridae</taxon>
        <taxon>Pentapetalae</taxon>
        <taxon>rosids</taxon>
        <taxon>fabids</taxon>
        <taxon>Fagales</taxon>
        <taxon>Fagaceae</taxon>
        <taxon>Quercus</taxon>
    </lineage>
</organism>
<feature type="repeat" description="ANK" evidence="7">
    <location>
        <begin position="53"/>
        <end position="85"/>
    </location>
</feature>
<dbReference type="AlphaFoldDB" id="A0AAW0KQ74"/>
<accession>A0AAW0KQ74</accession>
<dbReference type="Gene3D" id="1.25.40.20">
    <property type="entry name" value="Ankyrin repeat-containing domain"/>
    <property type="match status" value="3"/>
</dbReference>
<gene>
    <name evidence="10" type="primary">ANK1_3</name>
    <name evidence="10" type="ORF">CFP56_016231</name>
</gene>
<evidence type="ECO:0000259" key="9">
    <source>
        <dbReference type="Pfam" id="PF13962"/>
    </source>
</evidence>
<feature type="transmembrane region" description="Helical" evidence="8">
    <location>
        <begin position="462"/>
        <end position="483"/>
    </location>
</feature>
<dbReference type="Pfam" id="PF12796">
    <property type="entry name" value="Ank_2"/>
    <property type="match status" value="2"/>
</dbReference>
<dbReference type="InterPro" id="IPR002110">
    <property type="entry name" value="Ankyrin_rpt"/>
</dbReference>
<evidence type="ECO:0000256" key="5">
    <source>
        <dbReference type="ARBA" id="ARBA00023043"/>
    </source>
</evidence>
<dbReference type="Pfam" id="PF00023">
    <property type="entry name" value="Ank"/>
    <property type="match status" value="1"/>
</dbReference>
<evidence type="ECO:0000256" key="1">
    <source>
        <dbReference type="ARBA" id="ARBA00004141"/>
    </source>
</evidence>
<dbReference type="PANTHER" id="PTHR24186:SF36">
    <property type="entry name" value="SERINE_THREONINE-PROTEIN PHOSPHATASE 6 REGULATORY ANKYRIN REPEAT SUBUNIT A-LIKE"/>
    <property type="match status" value="1"/>
</dbReference>
<dbReference type="GO" id="GO:0005886">
    <property type="term" value="C:plasma membrane"/>
    <property type="evidence" value="ECO:0007669"/>
    <property type="project" value="TreeGrafter"/>
</dbReference>
<dbReference type="PRINTS" id="PR01415">
    <property type="entry name" value="ANKYRIN"/>
</dbReference>
<evidence type="ECO:0000313" key="11">
    <source>
        <dbReference type="Proteomes" id="UP000237347"/>
    </source>
</evidence>
<sequence length="528" mass="58889">MEEEDLDGGGKGLFLQLGFWVERTTLAWNLNIISLQQKVKLRCPSLLRQNNVKGETPLHIAARYGHAPIVEVLIERAKSLQEDLESEVKVPIESALQPELESGVDKAVKKMLKMKNKENETAMHEAVRNNHLEVVKLLVENGKDISYSANDAGETPLYMAVERNYREVVFHILENCKSLTHDCPLGGTTLHAAVKFRKKIEPKALSALINQKYNQRLTPLHCAAYFNGYSTIKILLKIDRSMAYKKDTKDMTALHIAADRGHVKIVNEILKYCPDCSELVDKRGWNALHFAVNSSHKDVVNVILNRSSLSNLLNEKDESGNTPLLHSKSLPYIKDLMPSKTHLVVDTLIATVVFTAGITMPGGFIGHEGPHSGSPVLIRNTAFKAFIITNTIAMVQSCSAAFIHLFMPLLFDEQNVGEFSFLLASLAFCLSISAMGAMVLAFVMGTYAVLMHSLDLAIANSVIGLLFFIPVFFVSIGCLKYLLEILRVGSSWILDKLYDFKDFLGDALDCILDGCFNLYERIVDIFNR</sequence>